<dbReference type="SUPFAM" id="SSF117856">
    <property type="entry name" value="AF0104/ALDC/Ptd012-like"/>
    <property type="match status" value="1"/>
</dbReference>
<evidence type="ECO:0000313" key="11">
    <source>
        <dbReference type="EMBL" id="RED96004.1"/>
    </source>
</evidence>
<dbReference type="InterPro" id="IPR005128">
    <property type="entry name" value="Acetolactate_a_deCO2ase"/>
</dbReference>
<dbReference type="Gene3D" id="3.30.1330.80">
    <property type="entry name" value="Hypothetical protein, similar to alpha- acetolactate decarboxylase, domain 2"/>
    <property type="match status" value="2"/>
</dbReference>
<dbReference type="PANTHER" id="PTHR35524">
    <property type="entry name" value="ALPHA-ACETOLACTATE DECARBOXYLASE"/>
    <property type="match status" value="1"/>
</dbReference>
<feature type="signal peptide" evidence="10">
    <location>
        <begin position="1"/>
        <end position="18"/>
    </location>
</feature>
<dbReference type="PIRSF" id="PIRSF001332">
    <property type="entry name" value="Acetolac_decarb"/>
    <property type="match status" value="1"/>
</dbReference>
<keyword evidence="10" id="KW-0732">Signal</keyword>
<evidence type="ECO:0000256" key="4">
    <source>
        <dbReference type="ARBA" id="ARBA00013204"/>
    </source>
</evidence>
<keyword evidence="7 9" id="KW-0005">Acetoin biosynthesis</keyword>
<feature type="chain" id="PRO_5017707477" description="Alpha-acetolactate decarboxylase" evidence="10">
    <location>
        <begin position="19"/>
        <end position="262"/>
    </location>
</feature>
<dbReference type="CDD" id="cd17299">
    <property type="entry name" value="acetolactate_decarboxylase"/>
    <property type="match status" value="1"/>
</dbReference>
<protein>
    <recommendedName>
        <fullName evidence="5 9">Alpha-acetolactate decarboxylase</fullName>
        <ecNumber evidence="4 9">4.1.1.5</ecNumber>
    </recommendedName>
</protein>
<dbReference type="RefSeq" id="WP_170148044.1">
    <property type="nucleotide sequence ID" value="NZ_QREG01000016.1"/>
</dbReference>
<keyword evidence="12" id="KW-1185">Reference proteome</keyword>
<comment type="similarity">
    <text evidence="3 9">Belongs to the alpha-acetolactate decarboxylase family.</text>
</comment>
<evidence type="ECO:0000256" key="5">
    <source>
        <dbReference type="ARBA" id="ARBA00020164"/>
    </source>
</evidence>
<evidence type="ECO:0000256" key="9">
    <source>
        <dbReference type="PIRNR" id="PIRNR001332"/>
    </source>
</evidence>
<proteinExistence type="inferred from homology"/>
<sequence length="262" mass="30073">MKKLAFMICLSAMLAACQKPCSNQEITSNTAVTKDKFYHYSIWYAFVNRIFDGELTAERLYQNGDLGLGSFDRLDGELIMLDGKLYRATEDGKVTIAQPKDKIAYVNATFFEADHTFEVQASNYDELRAAINARLPSRNIFYAFKISGEFDYMKCGGLHKQDKPFDTGLDVLIPNRPIFERSNFSGTMVGFFSPDFIGDINVAGYHLHFVSDDEQFAGHVMDFKASSLQVHVDELYAYEFELPRQKEYLEGDFDKRFQYEKK</sequence>
<dbReference type="Pfam" id="PF03306">
    <property type="entry name" value="AAL_decarboxy"/>
    <property type="match status" value="1"/>
</dbReference>
<comment type="catalytic activity">
    <reaction evidence="1 9">
        <text>(2S)-2-acetolactate + H(+) = (R)-acetoin + CO2</text>
        <dbReference type="Rhea" id="RHEA:21580"/>
        <dbReference type="ChEBI" id="CHEBI:15378"/>
        <dbReference type="ChEBI" id="CHEBI:15686"/>
        <dbReference type="ChEBI" id="CHEBI:16526"/>
        <dbReference type="ChEBI" id="CHEBI:58476"/>
        <dbReference type="EC" id="4.1.1.5"/>
    </reaction>
</comment>
<reference evidence="11 12" key="1">
    <citation type="submission" date="2018-07" db="EMBL/GenBank/DDBJ databases">
        <title>Genomic Encyclopedia of Type Strains, Phase IV (KMG-IV): sequencing the most valuable type-strain genomes for metagenomic binning, comparative biology and taxonomic classification.</title>
        <authorList>
            <person name="Goeker M."/>
        </authorList>
    </citation>
    <scope>NUCLEOTIDE SEQUENCE [LARGE SCALE GENOMIC DNA]</scope>
    <source>
        <strain evidence="11 12">DSM 4134</strain>
    </source>
</reference>
<evidence type="ECO:0000313" key="12">
    <source>
        <dbReference type="Proteomes" id="UP000256779"/>
    </source>
</evidence>
<gene>
    <name evidence="11" type="ORF">C7460_11662</name>
</gene>
<keyword evidence="6 9" id="KW-0210">Decarboxylase</keyword>
<accession>A0A3D9L006</accession>
<dbReference type="GO" id="GO:0045151">
    <property type="term" value="P:acetoin biosynthetic process"/>
    <property type="evidence" value="ECO:0007669"/>
    <property type="project" value="UniProtKB-UniRule"/>
</dbReference>
<name>A0A3D9L006_MARFU</name>
<comment type="pathway">
    <text evidence="2 9">Polyol metabolism; (R,R)-butane-2,3-diol biosynthesis; (R,R)-butane-2,3-diol from pyruvate: step 2/3.</text>
</comment>
<evidence type="ECO:0000256" key="7">
    <source>
        <dbReference type="ARBA" id="ARBA00023061"/>
    </source>
</evidence>
<dbReference type="EC" id="4.1.1.5" evidence="4 9"/>
<dbReference type="GO" id="GO:0047605">
    <property type="term" value="F:acetolactate decarboxylase activity"/>
    <property type="evidence" value="ECO:0007669"/>
    <property type="project" value="UniProtKB-UniRule"/>
</dbReference>
<dbReference type="UniPathway" id="UPA00626">
    <property type="reaction ID" value="UER00678"/>
</dbReference>
<evidence type="ECO:0000256" key="6">
    <source>
        <dbReference type="ARBA" id="ARBA00022793"/>
    </source>
</evidence>
<dbReference type="PANTHER" id="PTHR35524:SF1">
    <property type="entry name" value="ALPHA-ACETOLACTATE DECARBOXYLASE"/>
    <property type="match status" value="1"/>
</dbReference>
<keyword evidence="8 9" id="KW-0456">Lyase</keyword>
<dbReference type="AlphaFoldDB" id="A0A3D9L006"/>
<dbReference type="NCBIfam" id="TIGR01252">
    <property type="entry name" value="acetolac_decarb"/>
    <property type="match status" value="1"/>
</dbReference>
<evidence type="ECO:0000256" key="10">
    <source>
        <dbReference type="SAM" id="SignalP"/>
    </source>
</evidence>
<dbReference type="Proteomes" id="UP000256779">
    <property type="component" value="Unassembled WGS sequence"/>
</dbReference>
<evidence type="ECO:0000256" key="2">
    <source>
        <dbReference type="ARBA" id="ARBA00005170"/>
    </source>
</evidence>
<organism evidence="11 12">
    <name type="scientific">Marinoscillum furvescens DSM 4134</name>
    <dbReference type="NCBI Taxonomy" id="1122208"/>
    <lineage>
        <taxon>Bacteria</taxon>
        <taxon>Pseudomonadati</taxon>
        <taxon>Bacteroidota</taxon>
        <taxon>Cytophagia</taxon>
        <taxon>Cytophagales</taxon>
        <taxon>Reichenbachiellaceae</taxon>
        <taxon>Marinoscillum</taxon>
    </lineage>
</organism>
<evidence type="ECO:0000256" key="1">
    <source>
        <dbReference type="ARBA" id="ARBA00001784"/>
    </source>
</evidence>
<dbReference type="EMBL" id="QREG01000016">
    <property type="protein sequence ID" value="RED96004.1"/>
    <property type="molecule type" value="Genomic_DNA"/>
</dbReference>
<evidence type="ECO:0000256" key="8">
    <source>
        <dbReference type="ARBA" id="ARBA00023239"/>
    </source>
</evidence>
<dbReference type="PROSITE" id="PS51257">
    <property type="entry name" value="PROKAR_LIPOPROTEIN"/>
    <property type="match status" value="1"/>
</dbReference>
<evidence type="ECO:0000256" key="3">
    <source>
        <dbReference type="ARBA" id="ARBA00007106"/>
    </source>
</evidence>
<comment type="caution">
    <text evidence="11">The sequence shown here is derived from an EMBL/GenBank/DDBJ whole genome shotgun (WGS) entry which is preliminary data.</text>
</comment>